<evidence type="ECO:0000256" key="4">
    <source>
        <dbReference type="ARBA" id="ARBA00023136"/>
    </source>
</evidence>
<dbReference type="Pfam" id="PF02600">
    <property type="entry name" value="DsbB"/>
    <property type="match status" value="1"/>
</dbReference>
<dbReference type="GO" id="GO:0015035">
    <property type="term" value="F:protein-disulfide reductase activity"/>
    <property type="evidence" value="ECO:0007669"/>
    <property type="project" value="InterPro"/>
</dbReference>
<dbReference type="EMBL" id="NVUS01000025">
    <property type="protein sequence ID" value="PCI97958.1"/>
    <property type="molecule type" value="Genomic_DNA"/>
</dbReference>
<dbReference type="InterPro" id="IPR003752">
    <property type="entry name" value="DiS_bond_form_DsbB/BdbC"/>
</dbReference>
<dbReference type="InterPro" id="IPR023380">
    <property type="entry name" value="DsbB-like_sf"/>
</dbReference>
<dbReference type="InterPro" id="IPR024199">
    <property type="entry name" value="Uncharacterised_DsbB"/>
</dbReference>
<evidence type="ECO:0000256" key="1">
    <source>
        <dbReference type="ARBA" id="ARBA00004141"/>
    </source>
</evidence>
<dbReference type="GO" id="GO:0016020">
    <property type="term" value="C:membrane"/>
    <property type="evidence" value="ECO:0007669"/>
    <property type="project" value="UniProtKB-SubCell"/>
</dbReference>
<sequence length="169" mass="18611">MDKNGIYMTFTYRNGLWLILLLALTAIGTALFYEYVLNYQPCALCYEERLPYYALIAIAIFALATDKFIGKALMIGLGILMFLGGLYGAYHAGIEWGFWPGPVSCTGTGLNISADVDLLALVQDVKIVPCDVANWRLFGISFAGYNTLVSLLIADICAFTLLKNRAIKN</sequence>
<accession>A0A2A4YSY5</accession>
<comment type="caution">
    <text evidence="6">The sequence shown here is derived from an EMBL/GenBank/DDBJ whole genome shotgun (WGS) entry which is preliminary data.</text>
</comment>
<reference evidence="6" key="2">
    <citation type="journal article" date="2018" name="ISME J.">
        <title>A dynamic microbial community with high functional redundancy inhabits the cold, oxic subseafloor aquifer.</title>
        <authorList>
            <person name="Tully B.J."/>
            <person name="Wheat C.G."/>
            <person name="Glazer B.T."/>
            <person name="Huber J.A."/>
        </authorList>
    </citation>
    <scope>NUCLEOTIDE SEQUENCE</scope>
    <source>
        <strain evidence="6">NORP83</strain>
    </source>
</reference>
<dbReference type="GO" id="GO:0006457">
    <property type="term" value="P:protein folding"/>
    <property type="evidence" value="ECO:0007669"/>
    <property type="project" value="InterPro"/>
</dbReference>
<keyword evidence="4 5" id="KW-0472">Membrane</keyword>
<evidence type="ECO:0000313" key="6">
    <source>
        <dbReference type="EMBL" id="PCI97958.1"/>
    </source>
</evidence>
<dbReference type="Gene3D" id="1.20.1550.10">
    <property type="entry name" value="DsbB-like"/>
    <property type="match status" value="1"/>
</dbReference>
<feature type="transmembrane region" description="Helical" evidence="5">
    <location>
        <begin position="72"/>
        <end position="90"/>
    </location>
</feature>
<dbReference type="SUPFAM" id="SSF158442">
    <property type="entry name" value="DsbB-like"/>
    <property type="match status" value="1"/>
</dbReference>
<evidence type="ECO:0000256" key="3">
    <source>
        <dbReference type="ARBA" id="ARBA00022989"/>
    </source>
</evidence>
<reference key="1">
    <citation type="submission" date="2017-08" db="EMBL/GenBank/DDBJ databases">
        <title>A dynamic microbial community with high functional redundancy inhabits the cold, oxic subseafloor aquifer.</title>
        <authorList>
            <person name="Tully B.J."/>
            <person name="Wheat C.G."/>
            <person name="Glazer B.T."/>
            <person name="Huber J.A."/>
        </authorList>
    </citation>
    <scope>NUCLEOTIDE SEQUENCE [LARGE SCALE GENOMIC DNA]</scope>
</reference>
<keyword evidence="3 5" id="KW-1133">Transmembrane helix</keyword>
<organism evidence="6">
    <name type="scientific">OCS116 cluster bacterium</name>
    <dbReference type="NCBI Taxonomy" id="2030921"/>
    <lineage>
        <taxon>Bacteria</taxon>
        <taxon>Pseudomonadati</taxon>
        <taxon>Pseudomonadota</taxon>
        <taxon>Alphaproteobacteria</taxon>
        <taxon>OCS116 cluster</taxon>
    </lineage>
</organism>
<evidence type="ECO:0000256" key="2">
    <source>
        <dbReference type="ARBA" id="ARBA00022692"/>
    </source>
</evidence>
<feature type="transmembrane region" description="Helical" evidence="5">
    <location>
        <begin position="16"/>
        <end position="37"/>
    </location>
</feature>
<evidence type="ECO:0000256" key="5">
    <source>
        <dbReference type="SAM" id="Phobius"/>
    </source>
</evidence>
<feature type="transmembrane region" description="Helical" evidence="5">
    <location>
        <begin position="142"/>
        <end position="162"/>
    </location>
</feature>
<dbReference type="PIRSF" id="PIRSF033913">
    <property type="entry name" value="S-S_format_DsbB"/>
    <property type="match status" value="1"/>
</dbReference>
<proteinExistence type="predicted"/>
<dbReference type="AlphaFoldDB" id="A0A2A4YSY5"/>
<feature type="transmembrane region" description="Helical" evidence="5">
    <location>
        <begin position="49"/>
        <end position="65"/>
    </location>
</feature>
<keyword evidence="2 5" id="KW-0812">Transmembrane</keyword>
<comment type="subcellular location">
    <subcellularLocation>
        <location evidence="1">Membrane</location>
        <topology evidence="1">Multi-pass membrane protein</topology>
    </subcellularLocation>
</comment>
<protein>
    <submittedName>
        <fullName evidence="6">Disulfide bond formation protein B</fullName>
    </submittedName>
</protein>
<name>A0A2A4YSY5_9PROT</name>
<gene>
    <name evidence="6" type="ORF">COB13_14650</name>
</gene>